<dbReference type="InterPro" id="IPR018330">
    <property type="entry name" value="RecT_fam"/>
</dbReference>
<proteinExistence type="predicted"/>
<sequence>MGNKIVELPQQNNVLAYDSRQIELIRNTVAKGATEDELSIFLYLSKQYNLDPFKREIWFTKYGNQTNIMTSRDGYLKFAQTSAEFEGLISFVVQEGDVFEIDAAEYKITHRFGTKRGRIIGAWARCDRKGKKPFISYVDFGEYNQNNMIWKKYPSAMIQKVAEVFVLKRAFGINGLVTREEIGDEIRDETFTRKYKEEIPKARGMKREQKAEIWELAKNKGMEVDELKQYTMKELGIPLSNLNDEQADALIETLSKGKKELNENMEDKNSEENEEIKELALSKKE</sequence>
<keyword evidence="3" id="KW-1185">Reference proteome</keyword>
<gene>
    <name evidence="2" type="ORF">P8V03_14315</name>
</gene>
<dbReference type="EMBL" id="JARUJP010000018">
    <property type="protein sequence ID" value="MDW8802325.1"/>
    <property type="molecule type" value="Genomic_DNA"/>
</dbReference>
<organism evidence="2 3">
    <name type="scientific">Clostridium tanneri</name>
    <dbReference type="NCBI Taxonomy" id="3037988"/>
    <lineage>
        <taxon>Bacteria</taxon>
        <taxon>Bacillati</taxon>
        <taxon>Bacillota</taxon>
        <taxon>Clostridia</taxon>
        <taxon>Eubacteriales</taxon>
        <taxon>Clostridiaceae</taxon>
        <taxon>Clostridium</taxon>
    </lineage>
</organism>
<dbReference type="RefSeq" id="WP_318798686.1">
    <property type="nucleotide sequence ID" value="NZ_JARUJP010000018.1"/>
</dbReference>
<name>A0ABU4JVY8_9CLOT</name>
<evidence type="ECO:0000256" key="1">
    <source>
        <dbReference type="SAM" id="MobiDB-lite"/>
    </source>
</evidence>
<dbReference type="Pfam" id="PF03837">
    <property type="entry name" value="RecT"/>
    <property type="match status" value="1"/>
</dbReference>
<protein>
    <submittedName>
        <fullName evidence="2">Recombinase RecT</fullName>
    </submittedName>
</protein>
<reference evidence="2 3" key="1">
    <citation type="submission" date="2023-04" db="EMBL/GenBank/DDBJ databases">
        <title>Clostridium tannerae sp. nov., isolated from the fecal material of an alpaca.</title>
        <authorList>
            <person name="Miller S."/>
            <person name="Hendry M."/>
            <person name="King J."/>
            <person name="Sankaranarayanan K."/>
            <person name="Lawson P.A."/>
        </authorList>
    </citation>
    <scope>NUCLEOTIDE SEQUENCE [LARGE SCALE GENOMIC DNA]</scope>
    <source>
        <strain evidence="2 3">A1-XYC3</strain>
    </source>
</reference>
<accession>A0ABU4JVY8</accession>
<dbReference type="Proteomes" id="UP001281656">
    <property type="component" value="Unassembled WGS sequence"/>
</dbReference>
<evidence type="ECO:0000313" key="2">
    <source>
        <dbReference type="EMBL" id="MDW8802325.1"/>
    </source>
</evidence>
<evidence type="ECO:0000313" key="3">
    <source>
        <dbReference type="Proteomes" id="UP001281656"/>
    </source>
</evidence>
<comment type="caution">
    <text evidence="2">The sequence shown here is derived from an EMBL/GenBank/DDBJ whole genome shotgun (WGS) entry which is preliminary data.</text>
</comment>
<feature type="region of interest" description="Disordered" evidence="1">
    <location>
        <begin position="258"/>
        <end position="285"/>
    </location>
</feature>